<accession>A0A120EWA1</accession>
<evidence type="ECO:0000256" key="2">
    <source>
        <dbReference type="ARBA" id="ARBA00004496"/>
    </source>
</evidence>
<keyword evidence="9 12" id="KW-0648">Protein biosynthesis</keyword>
<evidence type="ECO:0000259" key="13">
    <source>
        <dbReference type="Pfam" id="PF09334"/>
    </source>
</evidence>
<dbReference type="PANTHER" id="PTHR45765">
    <property type="entry name" value="METHIONINE--TRNA LIGASE"/>
    <property type="match status" value="1"/>
</dbReference>
<evidence type="ECO:0000256" key="12">
    <source>
        <dbReference type="HAMAP-Rule" id="MF_00098"/>
    </source>
</evidence>
<dbReference type="EMBL" id="LNTA01000199">
    <property type="protein sequence ID" value="KWV12589.1"/>
    <property type="molecule type" value="Genomic_DNA"/>
</dbReference>
<comment type="similarity">
    <text evidence="3 12">Belongs to the class-I aminoacyl-tRNA synthetase family. MetG type 1 subfamily.</text>
</comment>
<dbReference type="InterPro" id="IPR009080">
    <property type="entry name" value="tRNAsynth_Ia_anticodon-bd"/>
</dbReference>
<dbReference type="HAMAP" id="MF_00098">
    <property type="entry name" value="Met_tRNA_synth_type1"/>
    <property type="match status" value="1"/>
</dbReference>
<dbReference type="OrthoDB" id="9810191at2"/>
<feature type="short sequence motif" description="'KMSKS' region" evidence="12">
    <location>
        <begin position="336"/>
        <end position="340"/>
    </location>
</feature>
<comment type="subunit">
    <text evidence="12">Monomer.</text>
</comment>
<evidence type="ECO:0000256" key="10">
    <source>
        <dbReference type="ARBA" id="ARBA00023146"/>
    </source>
</evidence>
<feature type="short sequence motif" description="'HIGH' region" evidence="12">
    <location>
        <begin position="12"/>
        <end position="22"/>
    </location>
</feature>
<gene>
    <name evidence="12" type="primary">metG</name>
    <name evidence="15" type="ORF">ATB53_05040</name>
</gene>
<dbReference type="Pfam" id="PF19303">
    <property type="entry name" value="Anticodon_3"/>
    <property type="match status" value="1"/>
</dbReference>
<dbReference type="GO" id="GO:0005829">
    <property type="term" value="C:cytosol"/>
    <property type="evidence" value="ECO:0007669"/>
    <property type="project" value="TreeGrafter"/>
</dbReference>
<dbReference type="InterPro" id="IPR015413">
    <property type="entry name" value="Methionyl/Leucyl_tRNA_Synth"/>
</dbReference>
<keyword evidence="7 12" id="KW-0862">Zinc</keyword>
<dbReference type="SUPFAM" id="SSF52374">
    <property type="entry name" value="Nucleotidylyl transferase"/>
    <property type="match status" value="1"/>
</dbReference>
<name>A0A120EWA1_XANCT</name>
<dbReference type="PROSITE" id="PS00018">
    <property type="entry name" value="EF_HAND_1"/>
    <property type="match status" value="1"/>
</dbReference>
<feature type="binding site" evidence="12">
    <location>
        <position position="147"/>
    </location>
    <ligand>
        <name>Zn(2+)</name>
        <dbReference type="ChEBI" id="CHEBI:29105"/>
    </ligand>
</feature>
<reference evidence="15 16" key="1">
    <citation type="submission" date="2015-11" db="EMBL/GenBank/DDBJ databases">
        <title>Long Read and Single Molecule DNA Sequencing Simplifies Genome Assembly and TAL Effector Gene Analysis of Xanthomonas translucens.</title>
        <authorList>
            <person name="Peng Z."/>
            <person name="Hu Y."/>
            <person name="Xie J."/>
            <person name="Potnis N."/>
            <person name="Akhunova A."/>
            <person name="Jones J."/>
            <person name="Liu Z."/>
            <person name="White F."/>
            <person name="Liu S."/>
        </authorList>
    </citation>
    <scope>NUCLEOTIDE SEQUENCE [LARGE SCALE GENOMIC DNA]</scope>
    <source>
        <strain evidence="15 16">B1</strain>
    </source>
</reference>
<evidence type="ECO:0000313" key="15">
    <source>
        <dbReference type="EMBL" id="KWV12589.1"/>
    </source>
</evidence>
<sequence>MKNRTLVTSALPYINGIKHLGNLVGSMLPADVYARFLRQRGEEVLFICGTDEHGTPAEIAAAEANVPVEEYCRQQYDVQRRIYQSFEISFDHFGRSSGKKNAEVTQAIFEDLDQNGLIEEREISMFYSVEDARFLPDRYVSGTCPKCGFQDARGDQCDSCGSLLEPTELISPRSSLSGSPDLELKSSWHLYLRLDEVTDQVTSWLDTHPEWPSTVTGIARKWLTEGLRPRGITRDLTWGVPVPKAGYTEKVFYVWFDAPMAYISFTKEWAAASGHSEDWQRWWQRPEEVRLVQFMAKDNVPFHAIFWPAMLLGSGRTWSMADYIKGFNWLTYEGGKFSTSRRRGIFTDQALALYPADYWRYYLCANAPESDDSNFTFEHFAGVINKDLADILGNFVNRVATLTSKHFPGGLEQGFLPDAELQERMSELVEEFTRSLSSMKFRAASAAIRQLWVLGNEYITRQEPWKLVKTDRGLASNVLKNCFWSMQVSSAVAWPVVPSLSRDLRAILGLPGDPGNSPPQLDDIAWLKGHYVPTDARLFVEKIQIEDVEGMKKAYSGAAD</sequence>
<dbReference type="Gene3D" id="1.10.730.10">
    <property type="entry name" value="Isoleucyl-tRNA Synthetase, Domain 1"/>
    <property type="match status" value="1"/>
</dbReference>
<dbReference type="Proteomes" id="UP000055854">
    <property type="component" value="Unassembled WGS sequence"/>
</dbReference>
<evidence type="ECO:0000256" key="5">
    <source>
        <dbReference type="ARBA" id="ARBA00022598"/>
    </source>
</evidence>
<dbReference type="Gene3D" id="2.20.28.20">
    <property type="entry name" value="Methionyl-tRNA synthetase, Zn-domain"/>
    <property type="match status" value="1"/>
</dbReference>
<dbReference type="SUPFAM" id="SSF47323">
    <property type="entry name" value="Anticodon-binding domain of a subclass of class I aminoacyl-tRNA synthetases"/>
    <property type="match status" value="1"/>
</dbReference>
<dbReference type="InterPro" id="IPR029038">
    <property type="entry name" value="MetRS_Zn"/>
</dbReference>
<keyword evidence="5 12" id="KW-0436">Ligase</keyword>
<dbReference type="GO" id="GO:0046872">
    <property type="term" value="F:metal ion binding"/>
    <property type="evidence" value="ECO:0007669"/>
    <property type="project" value="UniProtKB-KW"/>
</dbReference>
<dbReference type="SUPFAM" id="SSF57770">
    <property type="entry name" value="Methionyl-tRNA synthetase (MetRS), Zn-domain"/>
    <property type="match status" value="1"/>
</dbReference>
<feature type="binding site" evidence="12">
    <location>
        <position position="157"/>
    </location>
    <ligand>
        <name>Zn(2+)</name>
        <dbReference type="ChEBI" id="CHEBI:29105"/>
    </ligand>
</feature>
<dbReference type="InterPro" id="IPR041872">
    <property type="entry name" value="Anticodon_Met"/>
</dbReference>
<keyword evidence="4 12" id="KW-0963">Cytoplasm</keyword>
<comment type="cofactor">
    <cofactor evidence="12">
        <name>Zn(2+)</name>
        <dbReference type="ChEBI" id="CHEBI:29105"/>
    </cofactor>
    <text evidence="12">Binds 1 zinc ion per subunit.</text>
</comment>
<evidence type="ECO:0000256" key="7">
    <source>
        <dbReference type="ARBA" id="ARBA00022833"/>
    </source>
</evidence>
<evidence type="ECO:0000256" key="3">
    <source>
        <dbReference type="ARBA" id="ARBA00008258"/>
    </source>
</evidence>
<dbReference type="NCBIfam" id="TIGR00398">
    <property type="entry name" value="metG"/>
    <property type="match status" value="1"/>
</dbReference>
<evidence type="ECO:0000256" key="1">
    <source>
        <dbReference type="ARBA" id="ARBA00003314"/>
    </source>
</evidence>
<keyword evidence="8 12" id="KW-0067">ATP-binding</keyword>
<dbReference type="FunFam" id="2.20.28.20:FF:000001">
    <property type="entry name" value="Methionine--tRNA ligase"/>
    <property type="match status" value="1"/>
</dbReference>
<evidence type="ECO:0000259" key="14">
    <source>
        <dbReference type="Pfam" id="PF19303"/>
    </source>
</evidence>
<dbReference type="PANTHER" id="PTHR45765:SF1">
    <property type="entry name" value="METHIONINE--TRNA LIGASE, CYTOPLASMIC"/>
    <property type="match status" value="1"/>
</dbReference>
<keyword evidence="6 12" id="KW-0547">Nucleotide-binding</keyword>
<evidence type="ECO:0000256" key="9">
    <source>
        <dbReference type="ARBA" id="ARBA00022917"/>
    </source>
</evidence>
<dbReference type="GO" id="GO:0005524">
    <property type="term" value="F:ATP binding"/>
    <property type="evidence" value="ECO:0007669"/>
    <property type="project" value="UniProtKB-UniRule"/>
</dbReference>
<evidence type="ECO:0000256" key="4">
    <source>
        <dbReference type="ARBA" id="ARBA00022490"/>
    </source>
</evidence>
<dbReference type="AlphaFoldDB" id="A0A120EWA1"/>
<dbReference type="GO" id="GO:0017101">
    <property type="term" value="C:aminoacyl-tRNA synthetase multienzyme complex"/>
    <property type="evidence" value="ECO:0007669"/>
    <property type="project" value="TreeGrafter"/>
</dbReference>
<dbReference type="CDD" id="cd00814">
    <property type="entry name" value="MetRS_core"/>
    <property type="match status" value="1"/>
</dbReference>
<dbReference type="InterPro" id="IPR033911">
    <property type="entry name" value="MetRS_core"/>
</dbReference>
<dbReference type="InterPro" id="IPR014758">
    <property type="entry name" value="Met-tRNA_synth"/>
</dbReference>
<dbReference type="Gene3D" id="3.40.50.620">
    <property type="entry name" value="HUPs"/>
    <property type="match status" value="1"/>
</dbReference>
<dbReference type="InterPro" id="IPR023458">
    <property type="entry name" value="Met-tRNA_ligase_1"/>
</dbReference>
<proteinExistence type="inferred from homology"/>
<comment type="function">
    <text evidence="1 12">Is required not only for elongation of protein synthesis but also for the initiation of all mRNA translation through initiator tRNA(fMet) aminoacylation.</text>
</comment>
<feature type="domain" description="Methionyl/Leucyl tRNA synthetase" evidence="13">
    <location>
        <begin position="6"/>
        <end position="399"/>
    </location>
</feature>
<evidence type="ECO:0000256" key="11">
    <source>
        <dbReference type="ARBA" id="ARBA00047364"/>
    </source>
</evidence>
<dbReference type="InterPro" id="IPR018247">
    <property type="entry name" value="EF_Hand_1_Ca_BS"/>
</dbReference>
<dbReference type="RefSeq" id="WP_081088126.1">
    <property type="nucleotide sequence ID" value="NZ_LNTA01000199.1"/>
</dbReference>
<dbReference type="PRINTS" id="PR01041">
    <property type="entry name" value="TRNASYNTHMET"/>
</dbReference>
<dbReference type="Pfam" id="PF09334">
    <property type="entry name" value="tRNA-synt_1g"/>
    <property type="match status" value="1"/>
</dbReference>
<evidence type="ECO:0000313" key="16">
    <source>
        <dbReference type="Proteomes" id="UP000055854"/>
    </source>
</evidence>
<keyword evidence="12" id="KW-0479">Metal-binding</keyword>
<dbReference type="GO" id="GO:0006431">
    <property type="term" value="P:methionyl-tRNA aminoacylation"/>
    <property type="evidence" value="ECO:0007669"/>
    <property type="project" value="UniProtKB-UniRule"/>
</dbReference>
<dbReference type="InterPro" id="IPR014729">
    <property type="entry name" value="Rossmann-like_a/b/a_fold"/>
</dbReference>
<dbReference type="EC" id="6.1.1.10" evidence="12"/>
<feature type="binding site" evidence="12">
    <location>
        <position position="160"/>
    </location>
    <ligand>
        <name>Zn(2+)</name>
        <dbReference type="ChEBI" id="CHEBI:29105"/>
    </ligand>
</feature>
<feature type="domain" description="Methionyl-tRNA synthetase anticodon-binding" evidence="14">
    <location>
        <begin position="418"/>
        <end position="559"/>
    </location>
</feature>
<protein>
    <recommendedName>
        <fullName evidence="12">Methionine--tRNA ligase</fullName>
        <ecNumber evidence="12">6.1.1.10</ecNumber>
    </recommendedName>
    <alternativeName>
        <fullName evidence="12">Methionyl-tRNA synthetase</fullName>
        <shortName evidence="12">MetRS</shortName>
    </alternativeName>
</protein>
<feature type="binding site" evidence="12">
    <location>
        <position position="339"/>
    </location>
    <ligand>
        <name>ATP</name>
        <dbReference type="ChEBI" id="CHEBI:30616"/>
    </ligand>
</feature>
<evidence type="ECO:0000256" key="6">
    <source>
        <dbReference type="ARBA" id="ARBA00022741"/>
    </source>
</evidence>
<comment type="subcellular location">
    <subcellularLocation>
        <location evidence="2 12">Cytoplasm</location>
    </subcellularLocation>
</comment>
<keyword evidence="10 12" id="KW-0030">Aminoacyl-tRNA synthetase</keyword>
<dbReference type="GO" id="GO:0004825">
    <property type="term" value="F:methionine-tRNA ligase activity"/>
    <property type="evidence" value="ECO:0007669"/>
    <property type="project" value="UniProtKB-UniRule"/>
</dbReference>
<evidence type="ECO:0000256" key="8">
    <source>
        <dbReference type="ARBA" id="ARBA00022840"/>
    </source>
</evidence>
<comment type="catalytic activity">
    <reaction evidence="11 12">
        <text>tRNA(Met) + L-methionine + ATP = L-methionyl-tRNA(Met) + AMP + diphosphate</text>
        <dbReference type="Rhea" id="RHEA:13481"/>
        <dbReference type="Rhea" id="RHEA-COMP:9667"/>
        <dbReference type="Rhea" id="RHEA-COMP:9698"/>
        <dbReference type="ChEBI" id="CHEBI:30616"/>
        <dbReference type="ChEBI" id="CHEBI:33019"/>
        <dbReference type="ChEBI" id="CHEBI:57844"/>
        <dbReference type="ChEBI" id="CHEBI:78442"/>
        <dbReference type="ChEBI" id="CHEBI:78530"/>
        <dbReference type="ChEBI" id="CHEBI:456215"/>
        <dbReference type="EC" id="6.1.1.10"/>
    </reaction>
</comment>
<feature type="binding site" evidence="12">
    <location>
        <position position="144"/>
    </location>
    <ligand>
        <name>Zn(2+)</name>
        <dbReference type="ChEBI" id="CHEBI:29105"/>
    </ligand>
</feature>
<organism evidence="15 16">
    <name type="scientific">Xanthomonas campestris pv. translucens</name>
    <dbReference type="NCBI Taxonomy" id="343"/>
    <lineage>
        <taxon>Bacteria</taxon>
        <taxon>Pseudomonadati</taxon>
        <taxon>Pseudomonadota</taxon>
        <taxon>Gammaproteobacteria</taxon>
        <taxon>Lysobacterales</taxon>
        <taxon>Lysobacteraceae</taxon>
        <taxon>Xanthomonas</taxon>
        <taxon>Xanthomonas translucens group</taxon>
    </lineage>
</organism>
<comment type="caution">
    <text evidence="15">The sequence shown here is derived from an EMBL/GenBank/DDBJ whole genome shotgun (WGS) entry which is preliminary data.</text>
</comment>